<organism evidence="4 5">
    <name type="scientific">Candidatus Glassbacteria bacterium GWA2_58_10</name>
    <dbReference type="NCBI Taxonomy" id="1817865"/>
    <lineage>
        <taxon>Bacteria</taxon>
        <taxon>Candidatus Glassiibacteriota</taxon>
    </lineage>
</organism>
<dbReference type="Gene3D" id="3.30.70.640">
    <property type="entry name" value="Molybdopterin cofactor biosynthesis C (MoaC) domain"/>
    <property type="match status" value="1"/>
</dbReference>
<evidence type="ECO:0000256" key="2">
    <source>
        <dbReference type="ARBA" id="ARBA00023150"/>
    </source>
</evidence>
<dbReference type="InterPro" id="IPR012247">
    <property type="entry name" value="MoaC_MogA"/>
</dbReference>
<dbReference type="SMART" id="SM00852">
    <property type="entry name" value="MoCF_biosynth"/>
    <property type="match status" value="1"/>
</dbReference>
<evidence type="ECO:0000313" key="4">
    <source>
        <dbReference type="EMBL" id="OGF99309.1"/>
    </source>
</evidence>
<dbReference type="PANTHER" id="PTHR43764">
    <property type="entry name" value="MOLYBDENUM COFACTOR BIOSYNTHESIS"/>
    <property type="match status" value="1"/>
</dbReference>
<dbReference type="NCBIfam" id="TIGR00581">
    <property type="entry name" value="moaC"/>
    <property type="match status" value="1"/>
</dbReference>
<dbReference type="PANTHER" id="PTHR43764:SF1">
    <property type="entry name" value="MOLYBDOPTERIN MOLYBDOTRANSFERASE"/>
    <property type="match status" value="1"/>
</dbReference>
<dbReference type="InterPro" id="IPR002820">
    <property type="entry name" value="Mopterin_CF_biosynth-C_dom"/>
</dbReference>
<dbReference type="SUPFAM" id="SSF53218">
    <property type="entry name" value="Molybdenum cofactor biosynthesis proteins"/>
    <property type="match status" value="1"/>
</dbReference>
<dbReference type="Pfam" id="PF00994">
    <property type="entry name" value="MoCF_biosynth"/>
    <property type="match status" value="1"/>
</dbReference>
<dbReference type="InterPro" id="IPR051920">
    <property type="entry name" value="MPT_Adenylyltrnsfr/MoaC-Rel"/>
</dbReference>
<feature type="domain" description="MoaB/Mog" evidence="3">
    <location>
        <begin position="149"/>
        <end position="293"/>
    </location>
</feature>
<dbReference type="InterPro" id="IPR036425">
    <property type="entry name" value="MoaB/Mog-like_dom_sf"/>
</dbReference>
<dbReference type="Proteomes" id="UP000176992">
    <property type="component" value="Unassembled WGS sequence"/>
</dbReference>
<evidence type="ECO:0000256" key="1">
    <source>
        <dbReference type="ARBA" id="ARBA00005046"/>
    </source>
</evidence>
<protein>
    <recommendedName>
        <fullName evidence="3">MoaB/Mog domain-containing protein</fullName>
    </recommendedName>
</protein>
<dbReference type="PIRSF" id="PIRSF036594">
    <property type="entry name" value="MoaC_MogA"/>
    <property type="match status" value="1"/>
</dbReference>
<comment type="caution">
    <text evidence="4">The sequence shown here is derived from an EMBL/GenBank/DDBJ whole genome shotgun (WGS) entry which is preliminary data.</text>
</comment>
<dbReference type="InterPro" id="IPR001453">
    <property type="entry name" value="MoaB/Mog_dom"/>
</dbReference>
<dbReference type="GO" id="GO:0006777">
    <property type="term" value="P:Mo-molybdopterin cofactor biosynthetic process"/>
    <property type="evidence" value="ECO:0007669"/>
    <property type="project" value="UniProtKB-KW"/>
</dbReference>
<sequence length="310" mass="33147">MRDISTKFNTLRTAVAEATLALSPKTLEMIRAGEIPKGDPLEVARVAAVQAAKQTSAIIPYCHPLPLDFAGVEFDLGPDRIRATMTVKAIYKTGVEMEALCGATVAALTLYDMLKMLDDTLEILSVRLLGKKGGKSDFKKDSGQGLRAVVLVVADQQAGGGENDAAGKLIEERLLSLGFALDGRRTVTAGLEEVAGALRACADEQKLDLVLTSGGTAFGEEDIIPEAMSRVIEKEIPGIAEVLRAYARERSPLAMFSRVRAGLRGKTIIINLPGDPQGAGEYLAALFPGLLHAFRMLRGEKHAQGYGEKK</sequence>
<comment type="pathway">
    <text evidence="1">Cofactor biosynthesis; molybdopterin biosynthesis.</text>
</comment>
<dbReference type="NCBIfam" id="NF002947">
    <property type="entry name" value="PRK03604.1"/>
    <property type="match status" value="1"/>
</dbReference>
<dbReference type="InterPro" id="IPR023045">
    <property type="entry name" value="MoaC"/>
</dbReference>
<reference evidence="4 5" key="1">
    <citation type="journal article" date="2016" name="Nat. Commun.">
        <title>Thousands of microbial genomes shed light on interconnected biogeochemical processes in an aquifer system.</title>
        <authorList>
            <person name="Anantharaman K."/>
            <person name="Brown C.T."/>
            <person name="Hug L.A."/>
            <person name="Sharon I."/>
            <person name="Castelle C.J."/>
            <person name="Probst A.J."/>
            <person name="Thomas B.C."/>
            <person name="Singh A."/>
            <person name="Wilkins M.J."/>
            <person name="Karaoz U."/>
            <person name="Brodie E.L."/>
            <person name="Williams K.H."/>
            <person name="Hubbard S.S."/>
            <person name="Banfield J.F."/>
        </authorList>
    </citation>
    <scope>NUCLEOTIDE SEQUENCE [LARGE SCALE GENOMIC DNA]</scope>
</reference>
<dbReference type="AlphaFoldDB" id="A0A1F5YGN4"/>
<name>A0A1F5YGN4_9BACT</name>
<accession>A0A1F5YGN4</accession>
<dbReference type="EMBL" id="MFIV01000029">
    <property type="protein sequence ID" value="OGF99309.1"/>
    <property type="molecule type" value="Genomic_DNA"/>
</dbReference>
<keyword evidence="2" id="KW-0501">Molybdenum cofactor biosynthesis</keyword>
<dbReference type="UniPathway" id="UPA00344"/>
<gene>
    <name evidence="4" type="ORF">A2Z86_00575</name>
</gene>
<dbReference type="Gene3D" id="3.40.980.10">
    <property type="entry name" value="MoaB/Mog-like domain"/>
    <property type="match status" value="1"/>
</dbReference>
<dbReference type="Pfam" id="PF01967">
    <property type="entry name" value="MoaC"/>
    <property type="match status" value="1"/>
</dbReference>
<dbReference type="SUPFAM" id="SSF55040">
    <property type="entry name" value="Molybdenum cofactor biosynthesis protein C, MoaC"/>
    <property type="match status" value="1"/>
</dbReference>
<dbReference type="CDD" id="cd00886">
    <property type="entry name" value="MogA_MoaB"/>
    <property type="match status" value="1"/>
</dbReference>
<evidence type="ECO:0000313" key="5">
    <source>
        <dbReference type="Proteomes" id="UP000176992"/>
    </source>
</evidence>
<dbReference type="InterPro" id="IPR036522">
    <property type="entry name" value="MoaC_sf"/>
</dbReference>
<proteinExistence type="predicted"/>
<evidence type="ECO:0000259" key="3">
    <source>
        <dbReference type="SMART" id="SM00852"/>
    </source>
</evidence>